<dbReference type="SUPFAM" id="SSF53681">
    <property type="entry name" value="Aspartate/glutamate racemase"/>
    <property type="match status" value="2"/>
</dbReference>
<dbReference type="STRING" id="1802505.A3D01_05410"/>
<gene>
    <name evidence="3" type="ORF">A3D01_05410</name>
</gene>
<evidence type="ECO:0000256" key="1">
    <source>
        <dbReference type="ARBA" id="ARBA00007847"/>
    </source>
</evidence>
<protein>
    <recommendedName>
        <fullName evidence="5">Aspartate racemase</fullName>
    </recommendedName>
</protein>
<dbReference type="Gene3D" id="3.40.50.1860">
    <property type="match status" value="2"/>
</dbReference>
<keyword evidence="2" id="KW-0413">Isomerase</keyword>
<evidence type="ECO:0000256" key="2">
    <source>
        <dbReference type="ARBA" id="ARBA00023235"/>
    </source>
</evidence>
<proteinExistence type="inferred from homology"/>
<organism evidence="3 4">
    <name type="scientific">Candidatus Woesebacteria bacterium RIFCSPHIGHO2_02_FULL_39_13</name>
    <dbReference type="NCBI Taxonomy" id="1802505"/>
    <lineage>
        <taxon>Bacteria</taxon>
        <taxon>Candidatus Woeseibacteriota</taxon>
    </lineage>
</organism>
<dbReference type="Proteomes" id="UP000177169">
    <property type="component" value="Unassembled WGS sequence"/>
</dbReference>
<sequence length="281" mass="31252">MMIVRNKLSKKQTSVLGILGGMGPMTHIKFEEALIAECNRRGAKTDQDYPVWFVISGTSTPDRTKSLKGGTSALKHLLYFSKNLERQGADFIVMTCNTAHAYKKEIEKCIHIPVISLIDEAAKYVKNNYPSVKKVGVLATDGTLKANLYQEALRKMGIQQVTPLNHPDIQQSVMEAIYNREYGIKSTGTELSTTALDNLDKAVTWCTENGAELIIAGCTEISLGLANRRFKTLTVADPLHILARIAIKKAFARKRSTKVIKSPKSNQKSDVEYRDYDLLSI</sequence>
<dbReference type="PROSITE" id="PS00923">
    <property type="entry name" value="ASP_GLU_RACEMASE_1"/>
    <property type="match status" value="1"/>
</dbReference>
<dbReference type="NCBIfam" id="TIGR00035">
    <property type="entry name" value="asp_race"/>
    <property type="match status" value="1"/>
</dbReference>
<name>A0A1F7YX86_9BACT</name>
<dbReference type="PANTHER" id="PTHR21198">
    <property type="entry name" value="GLUTAMATE RACEMASE"/>
    <property type="match status" value="1"/>
</dbReference>
<reference evidence="3 4" key="1">
    <citation type="journal article" date="2016" name="Nat. Commun.">
        <title>Thousands of microbial genomes shed light on interconnected biogeochemical processes in an aquifer system.</title>
        <authorList>
            <person name="Anantharaman K."/>
            <person name="Brown C.T."/>
            <person name="Hug L.A."/>
            <person name="Sharon I."/>
            <person name="Castelle C.J."/>
            <person name="Probst A.J."/>
            <person name="Thomas B.C."/>
            <person name="Singh A."/>
            <person name="Wilkins M.J."/>
            <person name="Karaoz U."/>
            <person name="Brodie E.L."/>
            <person name="Williams K.H."/>
            <person name="Hubbard S.S."/>
            <person name="Banfield J.F."/>
        </authorList>
    </citation>
    <scope>NUCLEOTIDE SEQUENCE [LARGE SCALE GENOMIC DNA]</scope>
</reference>
<dbReference type="PANTHER" id="PTHR21198:SF7">
    <property type="entry name" value="ASPARTATE-GLUTAMATE RACEMASE FAMILY"/>
    <property type="match status" value="1"/>
</dbReference>
<evidence type="ECO:0008006" key="5">
    <source>
        <dbReference type="Google" id="ProtNLM"/>
    </source>
</evidence>
<comment type="caution">
    <text evidence="3">The sequence shown here is derived from an EMBL/GenBank/DDBJ whole genome shotgun (WGS) entry which is preliminary data.</text>
</comment>
<evidence type="ECO:0000313" key="3">
    <source>
        <dbReference type="EMBL" id="OGM31887.1"/>
    </source>
</evidence>
<dbReference type="InterPro" id="IPR018187">
    <property type="entry name" value="Asp/Glu_racemase_AS_1"/>
</dbReference>
<evidence type="ECO:0000313" key="4">
    <source>
        <dbReference type="Proteomes" id="UP000177169"/>
    </source>
</evidence>
<accession>A0A1F7YX86</accession>
<comment type="similarity">
    <text evidence="1">Belongs to the aspartate/glutamate racemases family.</text>
</comment>
<dbReference type="InterPro" id="IPR015942">
    <property type="entry name" value="Asp/Glu/hydantoin_racemase"/>
</dbReference>
<dbReference type="InterPro" id="IPR004380">
    <property type="entry name" value="Asp_race"/>
</dbReference>
<dbReference type="InterPro" id="IPR001920">
    <property type="entry name" value="Asp/Glu_race"/>
</dbReference>
<dbReference type="AlphaFoldDB" id="A0A1F7YX86"/>
<dbReference type="Pfam" id="PF01177">
    <property type="entry name" value="Asp_Glu_race"/>
    <property type="match status" value="1"/>
</dbReference>
<dbReference type="EMBL" id="MGGR01000038">
    <property type="protein sequence ID" value="OGM31887.1"/>
    <property type="molecule type" value="Genomic_DNA"/>
</dbReference>
<dbReference type="GO" id="GO:0047661">
    <property type="term" value="F:amino-acid racemase activity"/>
    <property type="evidence" value="ECO:0007669"/>
    <property type="project" value="InterPro"/>
</dbReference>